<evidence type="ECO:0000313" key="2">
    <source>
        <dbReference type="EMBL" id="CAL6045571.1"/>
    </source>
</evidence>
<dbReference type="EMBL" id="CATOUU010000793">
    <property type="protein sequence ID" value="CAI9949129.1"/>
    <property type="molecule type" value="Genomic_DNA"/>
</dbReference>
<name>A0AA86QA38_9EUKA</name>
<keyword evidence="3" id="KW-1185">Reference proteome</keyword>
<organism evidence="1">
    <name type="scientific">Hexamita inflata</name>
    <dbReference type="NCBI Taxonomy" id="28002"/>
    <lineage>
        <taxon>Eukaryota</taxon>
        <taxon>Metamonada</taxon>
        <taxon>Diplomonadida</taxon>
        <taxon>Hexamitidae</taxon>
        <taxon>Hexamitinae</taxon>
        <taxon>Hexamita</taxon>
    </lineage>
</organism>
<protein>
    <submittedName>
        <fullName evidence="2">Hypothetical_protein</fullName>
    </submittedName>
</protein>
<dbReference type="EMBL" id="CAXDID020000164">
    <property type="protein sequence ID" value="CAL6045571.1"/>
    <property type="molecule type" value="Genomic_DNA"/>
</dbReference>
<evidence type="ECO:0000313" key="3">
    <source>
        <dbReference type="Proteomes" id="UP001642409"/>
    </source>
</evidence>
<reference evidence="2 3" key="2">
    <citation type="submission" date="2024-07" db="EMBL/GenBank/DDBJ databases">
        <authorList>
            <person name="Akdeniz Z."/>
        </authorList>
    </citation>
    <scope>NUCLEOTIDE SEQUENCE [LARGE SCALE GENOMIC DNA]</scope>
</reference>
<evidence type="ECO:0000313" key="1">
    <source>
        <dbReference type="EMBL" id="CAI9949129.1"/>
    </source>
</evidence>
<gene>
    <name evidence="1" type="ORF">HINF_LOCUS36774</name>
    <name evidence="2" type="ORF">HINF_LOCUS41159</name>
</gene>
<accession>A0AA86QA38</accession>
<sequence>MSKSNQSEKIIEDSHLDHDLKCLKKLLNIIDEQIDEIENADDMKQLLIELGNYCGGKSGLFFNDKHDQNTEYIRNKFGIKQRDPTHIKSTILIDFESYFKLHIILKNDTNNILNFNTVYKKYRQKFFIELENLKIKLKNIISQLDNTKPLKHQINNEQIVNDIVTQYYPTFVISIIKQESKLIYEIITQVIQDGKQIGKDTEYLIYRKLVIIGELCNDIKQMQIYQSNSNKLEIVSTQSKIRNNIIHQNNDTIIIRKSNYVHIQDLLLILQHSFTESYTIDIQKYKKTYKNLSQSSIKIEQIQQELFLFVEKINLKLTNLNGPIKGNMYNNFKTSFKSIKAKIDYLDDEQYEQIKLQYSELFTAMTLQSIEAKLSIQPSIKQNNDIILDIINEIEYIDKIKDQKIMRQVIEHCVTLIGQKAEDMEENKNIQNNLNNCQNSTILQVINFSKMYRKKGLAHEVLCLDDSFNLFYSEDLTQSLDIIKRMHYEQVTNPVTIQEHHQVAIAHQLNNDYKSSSYNIDQVQTISKIQQQQLYSVNFIKDDDCVTLECYTDSDLMYERFNINFDSLRVTVTKMDEFLNKKQYCEALQYYKENLPVDIDMVLKYHDRIGTADDNANIFKHKQYFQNQNSVLDYEEYLKEEQRKINDRDLFTLLATVYLNLAELSYLENDKLDEGQQYLHFAKQLNNCDNDKFYDNELKFRIIIVEANLNYFLDNSQYQISIKMLDTVINECKHINKYTCTQATNYKYIILRRENPTQITQINLFNSWKNILNEAKVQLKQFPGNKYVRMIAVYYICLVEYYYELNALSECFEALKQMESEFQVLCATQQELLQARYNICLYFCNKVVEDKRLDQNQIRRVLDVALQYFVAHSKIEQELAPIMFDALIICVQQNEESLQNYKYYPEILKILNKYQSVEQQKIRTQYEIEIIERMKIQMKQNERTE</sequence>
<dbReference type="AlphaFoldDB" id="A0AA86QA38"/>
<comment type="caution">
    <text evidence="1">The sequence shown here is derived from an EMBL/GenBank/DDBJ whole genome shotgun (WGS) entry which is preliminary data.</text>
</comment>
<dbReference type="Proteomes" id="UP001642409">
    <property type="component" value="Unassembled WGS sequence"/>
</dbReference>
<reference evidence="1" key="1">
    <citation type="submission" date="2023-06" db="EMBL/GenBank/DDBJ databases">
        <authorList>
            <person name="Kurt Z."/>
        </authorList>
    </citation>
    <scope>NUCLEOTIDE SEQUENCE</scope>
</reference>
<proteinExistence type="predicted"/>